<dbReference type="GO" id="GO:0022625">
    <property type="term" value="C:cytosolic large ribosomal subunit"/>
    <property type="evidence" value="ECO:0007669"/>
    <property type="project" value="TreeGrafter"/>
</dbReference>
<dbReference type="InterPro" id="IPR036351">
    <property type="entry name" value="Ribosomal_eL32_sf"/>
</dbReference>
<keyword evidence="3" id="KW-0687">Ribonucleoprotein</keyword>
<evidence type="ECO:0000256" key="1">
    <source>
        <dbReference type="ARBA" id="ARBA00008431"/>
    </source>
</evidence>
<dbReference type="OrthoDB" id="268693at2759"/>
<evidence type="ECO:0000256" key="2">
    <source>
        <dbReference type="ARBA" id="ARBA00022980"/>
    </source>
</evidence>
<gene>
    <name evidence="4" type="ORF">CANCADRAFT_129557</name>
</gene>
<name>A0A1E4TAR3_9ASCO</name>
<evidence type="ECO:0000313" key="5">
    <source>
        <dbReference type="Proteomes" id="UP000095023"/>
    </source>
</evidence>
<dbReference type="CDD" id="cd00513">
    <property type="entry name" value="Ribosomal_L32_L32e"/>
    <property type="match status" value="1"/>
</dbReference>
<dbReference type="PANTHER" id="PTHR23413">
    <property type="entry name" value="60S RIBOSOMAL PROTEIN L32 AND DNA-DIRECTED RNA POLYMERASE II, SUBUNIT N"/>
    <property type="match status" value="1"/>
</dbReference>
<dbReference type="InterPro" id="IPR001515">
    <property type="entry name" value="Ribosomal_eL32"/>
</dbReference>
<proteinExistence type="inferred from homology"/>
<dbReference type="AlphaFoldDB" id="A0A1E4TAR3"/>
<dbReference type="Pfam" id="PF01655">
    <property type="entry name" value="Ribosomal_L32e"/>
    <property type="match status" value="1"/>
</dbReference>
<protein>
    <recommendedName>
        <fullName evidence="6">60S ribosomal protein L32</fullName>
    </recommendedName>
</protein>
<dbReference type="SUPFAM" id="SSF52042">
    <property type="entry name" value="Ribosomal protein L32e"/>
    <property type="match status" value="1"/>
</dbReference>
<comment type="similarity">
    <text evidence="1">Belongs to the eukaryotic ribosomal protein eL32 family.</text>
</comment>
<dbReference type="Proteomes" id="UP000095023">
    <property type="component" value="Unassembled WGS sequence"/>
</dbReference>
<evidence type="ECO:0000313" key="4">
    <source>
        <dbReference type="EMBL" id="ODV88829.1"/>
    </source>
</evidence>
<evidence type="ECO:0008006" key="6">
    <source>
        <dbReference type="Google" id="ProtNLM"/>
    </source>
</evidence>
<organism evidence="4 5">
    <name type="scientific">Tortispora caseinolytica NRRL Y-17796</name>
    <dbReference type="NCBI Taxonomy" id="767744"/>
    <lineage>
        <taxon>Eukaryota</taxon>
        <taxon>Fungi</taxon>
        <taxon>Dikarya</taxon>
        <taxon>Ascomycota</taxon>
        <taxon>Saccharomycotina</taxon>
        <taxon>Trigonopsidomycetes</taxon>
        <taxon>Trigonopsidales</taxon>
        <taxon>Trigonopsidaceae</taxon>
        <taxon>Tortispora</taxon>
    </lineage>
</organism>
<reference evidence="5" key="1">
    <citation type="submission" date="2016-02" db="EMBL/GenBank/DDBJ databases">
        <title>Comparative genomics of biotechnologically important yeasts.</title>
        <authorList>
            <consortium name="DOE Joint Genome Institute"/>
            <person name="Riley R."/>
            <person name="Haridas S."/>
            <person name="Wolfe K.H."/>
            <person name="Lopes M.R."/>
            <person name="Hittinger C.T."/>
            <person name="Goker M."/>
            <person name="Salamov A."/>
            <person name="Wisecaver J."/>
            <person name="Long T.M."/>
            <person name="Aerts A.L."/>
            <person name="Barry K."/>
            <person name="Choi C."/>
            <person name="Clum A."/>
            <person name="Coughlan A.Y."/>
            <person name="Deshpande S."/>
            <person name="Douglass A.P."/>
            <person name="Hanson S.J."/>
            <person name="Klenk H.-P."/>
            <person name="Labutti K."/>
            <person name="Lapidus A."/>
            <person name="Lindquist E."/>
            <person name="Lipzen A."/>
            <person name="Meier-Kolthoff J.P."/>
            <person name="Ohm R.A."/>
            <person name="Otillar R.P."/>
            <person name="Pangilinan J."/>
            <person name="Peng Y."/>
            <person name="Rokas A."/>
            <person name="Rosa C.A."/>
            <person name="Scheuner C."/>
            <person name="Sibirny A.A."/>
            <person name="Slot J.C."/>
            <person name="Stielow J.B."/>
            <person name="Sun H."/>
            <person name="Kurtzman C.P."/>
            <person name="Blackwell M."/>
            <person name="Jeffries T.W."/>
            <person name="Grigoriev I.V."/>
        </authorList>
    </citation>
    <scope>NUCLEOTIDE SEQUENCE [LARGE SCALE GENOMIC DNA]</scope>
    <source>
        <strain evidence="5">NRRL Y-17796</strain>
    </source>
</reference>
<dbReference type="GO" id="GO:0003735">
    <property type="term" value="F:structural constituent of ribosome"/>
    <property type="evidence" value="ECO:0007669"/>
    <property type="project" value="InterPro"/>
</dbReference>
<sequence>MAAVYSKKIVKKKTTRFNRFQSDRIIGVAPSWRKPQGIDGAMRRRFRGQPKMPKIGYGSNNRTKYLNPSGRKVVVVNNVADLDMLTLHTKTYAAEIASAVSSKKRVDIVKKARSMGIQVTNSSARLRAEA</sequence>
<keyword evidence="5" id="KW-1185">Reference proteome</keyword>
<dbReference type="SMART" id="SM01393">
    <property type="entry name" value="Ribosomal_L32e"/>
    <property type="match status" value="1"/>
</dbReference>
<dbReference type="EMBL" id="KV453843">
    <property type="protein sequence ID" value="ODV88829.1"/>
    <property type="molecule type" value="Genomic_DNA"/>
</dbReference>
<keyword evidence="2" id="KW-0689">Ribosomal protein</keyword>
<evidence type="ECO:0000256" key="3">
    <source>
        <dbReference type="ARBA" id="ARBA00023274"/>
    </source>
</evidence>
<accession>A0A1E4TAR3</accession>
<dbReference type="GO" id="GO:0006412">
    <property type="term" value="P:translation"/>
    <property type="evidence" value="ECO:0007669"/>
    <property type="project" value="InterPro"/>
</dbReference>
<dbReference type="PANTHER" id="PTHR23413:SF1">
    <property type="entry name" value="RIBOSOMAL PROTEIN L32"/>
    <property type="match status" value="1"/>
</dbReference>